<feature type="chain" id="PRO_5005568539" description="Glycoside hydrolase 131 catalytic N-terminal domain-containing protein" evidence="1">
    <location>
        <begin position="20"/>
        <end position="206"/>
    </location>
</feature>
<reference evidence="2 3" key="1">
    <citation type="submission" date="2015-08" db="EMBL/GenBank/DDBJ databases">
        <title>Next Generation Sequencing and Analysis of the Genome of Puccinia sorghi L Schw, the Causal Agent of Maize Common Rust.</title>
        <authorList>
            <person name="Rochi L."/>
            <person name="Burguener G."/>
            <person name="Darino M."/>
            <person name="Turjanski A."/>
            <person name="Kreff E."/>
            <person name="Dieguez M.J."/>
            <person name="Sacco F."/>
        </authorList>
    </citation>
    <scope>NUCLEOTIDE SEQUENCE [LARGE SCALE GENOMIC DNA]</scope>
    <source>
        <strain evidence="2 3">RO10H11247</strain>
    </source>
</reference>
<keyword evidence="1" id="KW-0732">Signal</keyword>
<dbReference type="VEuPathDB" id="FungiDB:VP01_115g7"/>
<evidence type="ECO:0000256" key="1">
    <source>
        <dbReference type="SAM" id="SignalP"/>
    </source>
</evidence>
<dbReference type="AlphaFoldDB" id="A0A0L6VSZ6"/>
<feature type="signal peptide" evidence="1">
    <location>
        <begin position="1"/>
        <end position="19"/>
    </location>
</feature>
<evidence type="ECO:0008006" key="4">
    <source>
        <dbReference type="Google" id="ProtNLM"/>
    </source>
</evidence>
<name>A0A0L6VSZ6_9BASI</name>
<gene>
    <name evidence="2" type="ORF">VP01_115g7</name>
</gene>
<protein>
    <recommendedName>
        <fullName evidence="4">Glycoside hydrolase 131 catalytic N-terminal domain-containing protein</fullName>
    </recommendedName>
</protein>
<organism evidence="2 3">
    <name type="scientific">Puccinia sorghi</name>
    <dbReference type="NCBI Taxonomy" id="27349"/>
    <lineage>
        <taxon>Eukaryota</taxon>
        <taxon>Fungi</taxon>
        <taxon>Dikarya</taxon>
        <taxon>Basidiomycota</taxon>
        <taxon>Pucciniomycotina</taxon>
        <taxon>Pucciniomycetes</taxon>
        <taxon>Pucciniales</taxon>
        <taxon>Pucciniaceae</taxon>
        <taxon>Puccinia</taxon>
    </lineage>
</organism>
<dbReference type="OrthoDB" id="2501405at2759"/>
<keyword evidence="3" id="KW-1185">Reference proteome</keyword>
<evidence type="ECO:0000313" key="2">
    <source>
        <dbReference type="EMBL" id="KNZ63320.1"/>
    </source>
</evidence>
<comment type="caution">
    <text evidence="2">The sequence shown here is derived from an EMBL/GenBank/DDBJ whole genome shotgun (WGS) entry which is preliminary data.</text>
</comment>
<sequence>MHTLSLFGVASLLAGCALATPTTSSSPTKLVRRHEQPAFTNIHIMRAALDYSHGPLQIHNPEGSVAFLFDKVMRDPIRGVSSTVVMDPSSRILLSLDSYDDICRHRTHYTEPDVIGANHRKFEINPRGAKADRWKFSFVAPSGEEFSYEFHRHYLNKDEQIRWEPWLTPGTAGTSTLTLSSTADAPLVELVALMGLVLTRVYQCGL</sequence>
<evidence type="ECO:0000313" key="3">
    <source>
        <dbReference type="Proteomes" id="UP000037035"/>
    </source>
</evidence>
<dbReference type="Proteomes" id="UP000037035">
    <property type="component" value="Unassembled WGS sequence"/>
</dbReference>
<proteinExistence type="predicted"/>
<dbReference type="EMBL" id="LAVV01001777">
    <property type="protein sequence ID" value="KNZ63320.1"/>
    <property type="molecule type" value="Genomic_DNA"/>
</dbReference>
<accession>A0A0L6VSZ6</accession>